<evidence type="ECO:0000313" key="2">
    <source>
        <dbReference type="Proteomes" id="UP000003332"/>
    </source>
</evidence>
<dbReference type="NCBIfam" id="NF045971">
    <property type="entry name" value="conju_CD1110"/>
    <property type="match status" value="1"/>
</dbReference>
<dbReference type="InterPro" id="IPR027417">
    <property type="entry name" value="P-loop_NTPase"/>
</dbReference>
<name>F0I3U7_STRSA</name>
<dbReference type="AlphaFoldDB" id="F0I3U7"/>
<dbReference type="PATRIC" id="fig|888809.3.peg.1794"/>
<dbReference type="HOGENOM" id="CLU_009097_2_0_9"/>
<sequence>MSLLNQLPFKRRTAQTAIERSRQIRLRKEFKRKPSTQNSIYFTSQFETGIMHIAENWYSRTYQLGDVAYTTASTEDKLDIIDSYGEALNSLDAGDNFQLLVINRRVDNQTVRKVLYENAEDGYDIYREEYNDIIQDRFSLDAKNFKVEKYITLATEAYEKNLADTQLQEMGTLVENELQAMNISLEKLSGVERLEIFNFLLRHQPYFAYTYKDIALSGLAAKNFIVPNRLEFLENLIKIDEKFAKVLYVRDYPSFLSDKLIKSFCDIGLELAVSIHAAPRELGEVGKELSNEQSVAQEEMVRSQKEGFQVGIDPGLAVSGRAVEASETTQKWKEKVNEDQKIFNGVITVYFVADSLEELQQSTKKVQAAGRKLGVDLQETYYHQENGLNTILPIGKPFLEVKKEFMRPFTTFNVVTQVPFTNVDLQSDSQRALYYGQNQLSKNLITLDRQRDLNAANGLIIGTTGSGKGMTTKTTEVIPAYLKYLKDRFIIVDPEDEYSDIAEALDGQVINLSLKSSSHINLMDLTDTDQVLYDENDKEIDSVADKANLLMALFESILQEVSDDHFDVIDEVTREVYQRYSKPTLADWHDVLLERPEEEAQELVRRSRPYAKGSFNLFAHQTNVNLNNRLVVFNLKGLDKKLKPFALLVLQDFIWQQVIKYQGKETIRLYWDELHLTFRNQTDAAFFAELWARIRKYGAIPTGITQNPGTILAWEEGRNLMSNTEFFILLKMKDQDIEALRAAVDIPDAMLRYIRRPKEKGSGLIIAGETVVPFENKIPDDTKLYELTQTDAVVT</sequence>
<evidence type="ECO:0008006" key="3">
    <source>
        <dbReference type="Google" id="ProtNLM"/>
    </source>
</evidence>
<dbReference type="Pfam" id="PF12846">
    <property type="entry name" value="AAA_10"/>
    <property type="match status" value="1"/>
</dbReference>
<dbReference type="RefSeq" id="WP_002905328.1">
    <property type="nucleotide sequence ID" value="NZ_GL872376.1"/>
</dbReference>
<accession>F0I3U7</accession>
<dbReference type="InterPro" id="IPR051162">
    <property type="entry name" value="T4SS_component"/>
</dbReference>
<dbReference type="Proteomes" id="UP000003332">
    <property type="component" value="Unassembled WGS sequence"/>
</dbReference>
<dbReference type="EMBL" id="AEXV01000011">
    <property type="protein sequence ID" value="EGD28864.1"/>
    <property type="molecule type" value="Genomic_DNA"/>
</dbReference>
<comment type="caution">
    <text evidence="1">The sequence shown here is derived from an EMBL/GenBank/DDBJ whole genome shotgun (WGS) entry which is preliminary data.</text>
</comment>
<dbReference type="SUPFAM" id="SSF52540">
    <property type="entry name" value="P-loop containing nucleoside triphosphate hydrolases"/>
    <property type="match status" value="1"/>
</dbReference>
<dbReference type="Gene3D" id="3.40.50.300">
    <property type="entry name" value="P-loop containing nucleotide triphosphate hydrolases"/>
    <property type="match status" value="1"/>
</dbReference>
<dbReference type="PANTHER" id="PTHR30121">
    <property type="entry name" value="UNCHARACTERIZED PROTEIN YJGR-RELATED"/>
    <property type="match status" value="1"/>
</dbReference>
<dbReference type="PANTHER" id="PTHR30121:SF6">
    <property type="entry name" value="SLR6007 PROTEIN"/>
    <property type="match status" value="1"/>
</dbReference>
<reference evidence="1 2" key="1">
    <citation type="submission" date="2011-02" db="EMBL/GenBank/DDBJ databases">
        <authorList>
            <person name="Muzny D."/>
            <person name="Qin X."/>
            <person name="Deng J."/>
            <person name="Jiang H."/>
            <person name="Liu Y."/>
            <person name="Qu J."/>
            <person name="Song X.-Z."/>
            <person name="Zhang L."/>
            <person name="Thornton R."/>
            <person name="Coyle M."/>
            <person name="Francisco L."/>
            <person name="Jackson L."/>
            <person name="Javaid M."/>
            <person name="Korchina V."/>
            <person name="Kovar C."/>
            <person name="Mata R."/>
            <person name="Mathew T."/>
            <person name="Ngo R."/>
            <person name="Nguyen L."/>
            <person name="Nguyen N."/>
            <person name="Okwuonu G."/>
            <person name="Ongeri F."/>
            <person name="Pham C."/>
            <person name="Simmons D."/>
            <person name="Wilczek-Boney K."/>
            <person name="Hale W."/>
            <person name="Jakkamsetti A."/>
            <person name="Pham P."/>
            <person name="Ruth R."/>
            <person name="San Lucas F."/>
            <person name="Warren J."/>
            <person name="Zhang J."/>
            <person name="Zhao Z."/>
            <person name="Zhou C."/>
            <person name="Zhu D."/>
            <person name="Lee S."/>
            <person name="Bess C."/>
            <person name="Blankenburg K."/>
            <person name="Forbes L."/>
            <person name="Fu Q."/>
            <person name="Gubbala S."/>
            <person name="Hirani K."/>
            <person name="Jayaseelan J.C."/>
            <person name="Lara F."/>
            <person name="Munidasa M."/>
            <person name="Palculict T."/>
            <person name="Patil S."/>
            <person name="Pu L.-L."/>
            <person name="Saada N."/>
            <person name="Tang L."/>
            <person name="Weissenberger G."/>
            <person name="Zhu Y."/>
            <person name="Hemphill L."/>
            <person name="Shang Y."/>
            <person name="Youmans B."/>
            <person name="Ayvaz T."/>
            <person name="Ross M."/>
            <person name="Santibanez J."/>
            <person name="Aqrawi P."/>
            <person name="Gross S."/>
            <person name="Joshi V."/>
            <person name="Fowler G."/>
            <person name="Nazareth L."/>
            <person name="Reid J."/>
            <person name="Worley K."/>
            <person name="Petrosino J."/>
            <person name="Highlander S."/>
            <person name="Gibbs R."/>
        </authorList>
    </citation>
    <scope>NUCLEOTIDE SEQUENCE [LARGE SCALE GENOMIC DNA]</scope>
    <source>
        <strain evidence="1 2">SK72</strain>
    </source>
</reference>
<proteinExistence type="predicted"/>
<gene>
    <name evidence="1" type="ORF">HMPREF9381_1837</name>
</gene>
<organism evidence="1 2">
    <name type="scientific">Streptococcus sanguinis SK72</name>
    <dbReference type="NCBI Taxonomy" id="888809"/>
    <lineage>
        <taxon>Bacteria</taxon>
        <taxon>Bacillati</taxon>
        <taxon>Bacillota</taxon>
        <taxon>Bacilli</taxon>
        <taxon>Lactobacillales</taxon>
        <taxon>Streptococcaceae</taxon>
        <taxon>Streptococcus</taxon>
    </lineage>
</organism>
<evidence type="ECO:0000313" key="1">
    <source>
        <dbReference type="EMBL" id="EGD28864.1"/>
    </source>
</evidence>
<dbReference type="Gene3D" id="1.10.8.730">
    <property type="match status" value="1"/>
</dbReference>
<protein>
    <recommendedName>
        <fullName evidence="3">TraG P-loop domain-containing protein</fullName>
    </recommendedName>
</protein>